<dbReference type="InterPro" id="IPR025332">
    <property type="entry name" value="DUF4238"/>
</dbReference>
<evidence type="ECO:0000313" key="2">
    <source>
        <dbReference type="Proteomes" id="UP000199249"/>
    </source>
</evidence>
<proteinExistence type="predicted"/>
<reference evidence="2" key="1">
    <citation type="submission" date="2016-10" db="EMBL/GenBank/DDBJ databases">
        <authorList>
            <person name="Varghese N."/>
            <person name="Submissions S."/>
        </authorList>
    </citation>
    <scope>NUCLEOTIDE SEQUENCE [LARGE SCALE GENOMIC DNA]</scope>
    <source>
        <strain evidence="2">CGMCC 1.8975</strain>
    </source>
</reference>
<evidence type="ECO:0000313" key="1">
    <source>
        <dbReference type="EMBL" id="SDY51516.1"/>
    </source>
</evidence>
<keyword evidence="2" id="KW-1185">Reference proteome</keyword>
<dbReference type="Pfam" id="PF14022">
    <property type="entry name" value="DUF4238"/>
    <property type="match status" value="1"/>
</dbReference>
<gene>
    <name evidence="1" type="ORF">SAMN04488069_109134</name>
</gene>
<dbReference type="RefSeq" id="WP_092741318.1">
    <property type="nucleotide sequence ID" value="NZ_FNOV01000009.1"/>
</dbReference>
<dbReference type="AlphaFoldDB" id="A0A1H3KHC7"/>
<name>A0A1H3KHC7_9BACT</name>
<protein>
    <recommendedName>
        <fullName evidence="3">DUF4238 domain-containing protein</fullName>
    </recommendedName>
</protein>
<dbReference type="Proteomes" id="UP000199249">
    <property type="component" value="Unassembled WGS sequence"/>
</dbReference>
<dbReference type="EMBL" id="FNOV01000009">
    <property type="protein sequence ID" value="SDY51516.1"/>
    <property type="molecule type" value="Genomic_DNA"/>
</dbReference>
<sequence length="289" mass="34012">MSTNSKKHHYLPQFYLRGFTDEKGFFTVYDKKLDIFRRSRPENNFYEKNKNLIDIHGEKSLFIENMYSHLESTLAPVVALIENSSHKDRILSSDIIVRLKFFVEIMRWRNPALDDVYKTIVRRMKIEDFGLNVVSNNEEKSKEIEEIMMQEPVVWQMLRPFMAAMGLGSMTNESYDANKWNITYQEGGFPILGDFPIIFNPATIADNINGEFIFPLSSQRTVIYSKTNGLKQLPDMFSIDKDLAQIHLAKRFVCCKRGEYLKFMISLYKKDKHEFTDKFFENIFLAVNR</sequence>
<evidence type="ECO:0008006" key="3">
    <source>
        <dbReference type="Google" id="ProtNLM"/>
    </source>
</evidence>
<accession>A0A1H3KHC7</accession>
<dbReference type="OrthoDB" id="669645at2"/>
<organism evidence="1 2">
    <name type="scientific">Hymenobacter psychrophilus</name>
    <dbReference type="NCBI Taxonomy" id="651662"/>
    <lineage>
        <taxon>Bacteria</taxon>
        <taxon>Pseudomonadati</taxon>
        <taxon>Bacteroidota</taxon>
        <taxon>Cytophagia</taxon>
        <taxon>Cytophagales</taxon>
        <taxon>Hymenobacteraceae</taxon>
        <taxon>Hymenobacter</taxon>
    </lineage>
</organism>